<proteinExistence type="predicted"/>
<dbReference type="EMBL" id="AAHIXF010000001">
    <property type="protein sequence ID" value="EBW6607745.1"/>
    <property type="molecule type" value="Genomic_DNA"/>
</dbReference>
<dbReference type="AlphaFoldDB" id="A0A5W3IIB5"/>
<comment type="caution">
    <text evidence="2">The sequence shown here is derived from an EMBL/GenBank/DDBJ whole genome shotgun (WGS) entry which is preliminary data.</text>
</comment>
<sequence length="186" mass="21027">MKHLMIEIEAMDDKPTAAVTAIAAVFFNPETGEVGKTFYRRISLYDAMSNGGTVSAEAIEWWLRQPSDVRCQLLDDDCQDIELAVCDFYDFVNKNMTPLATKLWCGCPSLHGNIVRHVLNKYTGVGFEYGNEQSVVTMVELAKSLGLNMDAIIPYSFTRNAYNHAIHNIKIVSYIWMYLDKIASVR</sequence>
<accession>A0A5W3IIB5</accession>
<gene>
    <name evidence="2" type="ORF">DP785_02475</name>
</gene>
<name>A0A5W3IIB5_SALMU</name>
<organism evidence="2">
    <name type="scientific">Salmonella muenchen</name>
    <dbReference type="NCBI Taxonomy" id="596"/>
    <lineage>
        <taxon>Bacteria</taxon>
        <taxon>Pseudomonadati</taxon>
        <taxon>Pseudomonadota</taxon>
        <taxon>Gammaproteobacteria</taxon>
        <taxon>Enterobacterales</taxon>
        <taxon>Enterobacteriaceae</taxon>
        <taxon>Salmonella</taxon>
    </lineage>
</organism>
<feature type="domain" description="3'-5' exoribonuclease Rv2179c-like" evidence="1">
    <location>
        <begin position="2"/>
        <end position="176"/>
    </location>
</feature>
<reference evidence="2" key="1">
    <citation type="submission" date="2018-06" db="EMBL/GenBank/DDBJ databases">
        <authorList>
            <person name="Ashton P.M."/>
            <person name="Dallman T."/>
            <person name="Nair S."/>
            <person name="De Pinna E."/>
            <person name="Peters T."/>
            <person name="Grant K."/>
        </authorList>
    </citation>
    <scope>NUCLEOTIDE SEQUENCE</scope>
    <source>
        <strain evidence="2">246187</strain>
    </source>
</reference>
<dbReference type="Pfam" id="PF16473">
    <property type="entry name" value="Rv2179c-like"/>
    <property type="match status" value="1"/>
</dbReference>
<protein>
    <submittedName>
        <fullName evidence="2">3'-5' exoribonuclease</fullName>
    </submittedName>
</protein>
<dbReference type="InterPro" id="IPR033390">
    <property type="entry name" value="Rv2179c-like"/>
</dbReference>
<evidence type="ECO:0000259" key="1">
    <source>
        <dbReference type="Pfam" id="PF16473"/>
    </source>
</evidence>
<evidence type="ECO:0000313" key="2">
    <source>
        <dbReference type="EMBL" id="EBW6607745.1"/>
    </source>
</evidence>